<dbReference type="Proteomes" id="UP001337305">
    <property type="component" value="Unassembled WGS sequence"/>
</dbReference>
<name>A0ABU7XPL3_9FLAO</name>
<reference evidence="6 7" key="1">
    <citation type="submission" date="2022-09" db="EMBL/GenBank/DDBJ databases">
        <title>Genome sequencing of Flavivirga sp. MEBiC05379.</title>
        <authorList>
            <person name="Oh H.-M."/>
            <person name="Kwon K.K."/>
            <person name="Park M.J."/>
            <person name="Yang S.-H."/>
        </authorList>
    </citation>
    <scope>NUCLEOTIDE SEQUENCE [LARGE SCALE GENOMIC DNA]</scope>
    <source>
        <strain evidence="6 7">MEBiC05379</strain>
    </source>
</reference>
<dbReference type="SUPFAM" id="SSF49899">
    <property type="entry name" value="Concanavalin A-like lectins/glucanases"/>
    <property type="match status" value="2"/>
</dbReference>
<comment type="caution">
    <text evidence="6">The sequence shown here is derived from an EMBL/GenBank/DDBJ whole genome shotgun (WGS) entry which is preliminary data.</text>
</comment>
<keyword evidence="4" id="KW-0812">Transmembrane</keyword>
<evidence type="ECO:0000313" key="6">
    <source>
        <dbReference type="EMBL" id="MEF3832331.1"/>
    </source>
</evidence>
<keyword evidence="3" id="KW-0804">Transcription</keyword>
<dbReference type="PANTHER" id="PTHR43280:SF2">
    <property type="entry name" value="HTH-TYPE TRANSCRIPTIONAL REGULATOR EXSA"/>
    <property type="match status" value="1"/>
</dbReference>
<protein>
    <submittedName>
        <fullName evidence="6">Helix-turn-helix domain-containing protein</fullName>
    </submittedName>
</protein>
<sequence>MSTWCMLLFCELTFANKQEPLPINISEIQSFIPHHVKIKNHEKTGTSYLFNGADSYIEFNEQFDNTFSFCAWIKPADLLKKNMAIVGIPEAFWLRTTTNRELQFTQPSVRDDNTEGLLLSADNWIFVSFVIDFPSTKIYLNTKLVGEFQWGREKGEWQNQVLIGKDNWREDFHGSMQNIQIYKEAIGENTIKKLFEKRPYSESITDGIVLYHSFNTPKRFYSAGEYSETFNVSFLRDSLKGNVAEFNGKDSYIDFGKLPIDNAVTISAWVKQNEFNRDYGAIAALGHAYAFRITTDGALLFTIPQIIDITDSDARIVQDKWQHIAVTFKEQQGVTFYLNGEKIDFFEIKEYQPVVKELQVGTNLWNDFYKGQIDDLVVWNKPLSDIEVKKVFEKESSFWEVNIKEKQTRTPDVFVLVIILFILGLAYVFYNRKKRKQVVDIASSTDPFEQKIREIVFQNLSDSKFSVNEFAEAMNMSKTKLYNEIKTSINKSPKEYIREIRIIEAARLLKETNIPVTEVIFETGFESRAYFNKCFKEIYNLTPSEYRKNTL</sequence>
<keyword evidence="1" id="KW-0805">Transcription regulation</keyword>
<dbReference type="PROSITE" id="PS01124">
    <property type="entry name" value="HTH_ARAC_FAMILY_2"/>
    <property type="match status" value="1"/>
</dbReference>
<evidence type="ECO:0000313" key="7">
    <source>
        <dbReference type="Proteomes" id="UP001337305"/>
    </source>
</evidence>
<feature type="domain" description="HTH araC/xylS-type" evidence="5">
    <location>
        <begin position="450"/>
        <end position="549"/>
    </location>
</feature>
<evidence type="ECO:0000256" key="3">
    <source>
        <dbReference type="ARBA" id="ARBA00023163"/>
    </source>
</evidence>
<organism evidence="6 7">
    <name type="scientific">Flavivirga spongiicola</name>
    <dbReference type="NCBI Taxonomy" id="421621"/>
    <lineage>
        <taxon>Bacteria</taxon>
        <taxon>Pseudomonadati</taxon>
        <taxon>Bacteroidota</taxon>
        <taxon>Flavobacteriia</taxon>
        <taxon>Flavobacteriales</taxon>
        <taxon>Flavobacteriaceae</taxon>
        <taxon>Flavivirga</taxon>
    </lineage>
</organism>
<keyword evidence="4" id="KW-0472">Membrane</keyword>
<proteinExistence type="predicted"/>
<dbReference type="InterPro" id="IPR018060">
    <property type="entry name" value="HTH_AraC"/>
</dbReference>
<dbReference type="PROSITE" id="PS00041">
    <property type="entry name" value="HTH_ARAC_FAMILY_1"/>
    <property type="match status" value="1"/>
</dbReference>
<dbReference type="RefSeq" id="WP_303304712.1">
    <property type="nucleotide sequence ID" value="NZ_JAODOP010000004.1"/>
</dbReference>
<dbReference type="InterPro" id="IPR009057">
    <property type="entry name" value="Homeodomain-like_sf"/>
</dbReference>
<dbReference type="EMBL" id="JAODOP010000004">
    <property type="protein sequence ID" value="MEF3832331.1"/>
    <property type="molecule type" value="Genomic_DNA"/>
</dbReference>
<gene>
    <name evidence="6" type="ORF">N1F79_04265</name>
</gene>
<dbReference type="PANTHER" id="PTHR43280">
    <property type="entry name" value="ARAC-FAMILY TRANSCRIPTIONAL REGULATOR"/>
    <property type="match status" value="1"/>
</dbReference>
<dbReference type="SUPFAM" id="SSF46689">
    <property type="entry name" value="Homeodomain-like"/>
    <property type="match status" value="1"/>
</dbReference>
<keyword evidence="7" id="KW-1185">Reference proteome</keyword>
<feature type="transmembrane region" description="Helical" evidence="4">
    <location>
        <begin position="413"/>
        <end position="430"/>
    </location>
</feature>
<dbReference type="PRINTS" id="PR00032">
    <property type="entry name" value="HTHARAC"/>
</dbReference>
<evidence type="ECO:0000256" key="4">
    <source>
        <dbReference type="SAM" id="Phobius"/>
    </source>
</evidence>
<dbReference type="InterPro" id="IPR013320">
    <property type="entry name" value="ConA-like_dom_sf"/>
</dbReference>
<keyword evidence="2" id="KW-0238">DNA-binding</keyword>
<dbReference type="InterPro" id="IPR018062">
    <property type="entry name" value="HTH_AraC-typ_CS"/>
</dbReference>
<dbReference type="Pfam" id="PF12833">
    <property type="entry name" value="HTH_18"/>
    <property type="match status" value="1"/>
</dbReference>
<dbReference type="Pfam" id="PF13385">
    <property type="entry name" value="Laminin_G_3"/>
    <property type="match status" value="2"/>
</dbReference>
<evidence type="ECO:0000259" key="5">
    <source>
        <dbReference type="PROSITE" id="PS01124"/>
    </source>
</evidence>
<accession>A0ABU7XPL3</accession>
<dbReference type="Gene3D" id="2.60.120.200">
    <property type="match status" value="2"/>
</dbReference>
<dbReference type="Gene3D" id="1.10.10.60">
    <property type="entry name" value="Homeodomain-like"/>
    <property type="match status" value="2"/>
</dbReference>
<keyword evidence="4" id="KW-1133">Transmembrane helix</keyword>
<dbReference type="InterPro" id="IPR020449">
    <property type="entry name" value="Tscrpt_reg_AraC-type_HTH"/>
</dbReference>
<dbReference type="SMART" id="SM00342">
    <property type="entry name" value="HTH_ARAC"/>
    <property type="match status" value="1"/>
</dbReference>
<evidence type="ECO:0000256" key="2">
    <source>
        <dbReference type="ARBA" id="ARBA00023125"/>
    </source>
</evidence>
<evidence type="ECO:0000256" key="1">
    <source>
        <dbReference type="ARBA" id="ARBA00023015"/>
    </source>
</evidence>